<keyword evidence="1" id="KW-1133">Transmembrane helix</keyword>
<keyword evidence="1" id="KW-0472">Membrane</keyword>
<proteinExistence type="predicted"/>
<dbReference type="InterPro" id="IPR004671">
    <property type="entry name" value="Na+/H+_antiporter_NhaB"/>
</dbReference>
<reference evidence="2 3" key="1">
    <citation type="submission" date="2018-06" db="EMBL/GenBank/DDBJ databases">
        <authorList>
            <consortium name="Pathogen Informatics"/>
            <person name="Doyle S."/>
        </authorList>
    </citation>
    <scope>NUCLEOTIDE SEQUENCE [LARGE SCALE GENOMIC DNA]</scope>
    <source>
        <strain evidence="2 3">NCTC9601</strain>
    </source>
</reference>
<dbReference type="Proteomes" id="UP000251123">
    <property type="component" value="Unassembled WGS sequence"/>
</dbReference>
<sequence>MLAVAINTAPTALVATPNASGVSLLLTSALRRLLGSPMPYGVDGVPYTIVLTLVGLLCVEFTLMQSPTGCWRTLAVTPSLPESVFARFAGASITVTEYFRRAWRRFGFVYTAMI</sequence>
<evidence type="ECO:0000256" key="1">
    <source>
        <dbReference type="SAM" id="Phobius"/>
    </source>
</evidence>
<dbReference type="Pfam" id="PF06450">
    <property type="entry name" value="NhaB"/>
    <property type="match status" value="1"/>
</dbReference>
<evidence type="ECO:0000313" key="2">
    <source>
        <dbReference type="EMBL" id="SQC71426.1"/>
    </source>
</evidence>
<protein>
    <submittedName>
        <fullName evidence="2">Sodium/proton antiporter</fullName>
    </submittedName>
</protein>
<organism evidence="2 3">
    <name type="scientific">Klebsiella pneumoniae</name>
    <dbReference type="NCBI Taxonomy" id="573"/>
    <lineage>
        <taxon>Bacteria</taxon>
        <taxon>Pseudomonadati</taxon>
        <taxon>Pseudomonadota</taxon>
        <taxon>Gammaproteobacteria</taxon>
        <taxon>Enterobacterales</taxon>
        <taxon>Enterobacteriaceae</taxon>
        <taxon>Klebsiella/Raoultella group</taxon>
        <taxon>Klebsiella</taxon>
        <taxon>Klebsiella pneumoniae complex</taxon>
    </lineage>
</organism>
<dbReference type="GO" id="GO:0016020">
    <property type="term" value="C:membrane"/>
    <property type="evidence" value="ECO:0007669"/>
    <property type="project" value="InterPro"/>
</dbReference>
<evidence type="ECO:0000313" key="3">
    <source>
        <dbReference type="Proteomes" id="UP000251123"/>
    </source>
</evidence>
<accession>A0A2X3HA38</accession>
<dbReference type="AlphaFoldDB" id="A0A2X3HA38"/>
<keyword evidence="1" id="KW-0812">Transmembrane</keyword>
<dbReference type="EMBL" id="UASN01000023">
    <property type="protein sequence ID" value="SQC71426.1"/>
    <property type="molecule type" value="Genomic_DNA"/>
</dbReference>
<dbReference type="GO" id="GO:0015385">
    <property type="term" value="F:sodium:proton antiporter activity"/>
    <property type="evidence" value="ECO:0007669"/>
    <property type="project" value="InterPro"/>
</dbReference>
<feature type="transmembrane region" description="Helical" evidence="1">
    <location>
        <begin position="45"/>
        <end position="63"/>
    </location>
</feature>
<gene>
    <name evidence="2" type="primary">nhaB_1</name>
    <name evidence="2" type="ORF">NCTC9601_06627</name>
</gene>
<name>A0A2X3HA38_KLEPN</name>